<feature type="compositionally biased region" description="Basic and acidic residues" evidence="1">
    <location>
        <begin position="733"/>
        <end position="742"/>
    </location>
</feature>
<evidence type="ECO:0000313" key="4">
    <source>
        <dbReference type="EMBL" id="GBG83185.1"/>
    </source>
</evidence>
<feature type="domain" description="HAT C-terminal dimerisation" evidence="3">
    <location>
        <begin position="431"/>
        <end position="503"/>
    </location>
</feature>
<dbReference type="GO" id="GO:0046983">
    <property type="term" value="F:protein dimerization activity"/>
    <property type="evidence" value="ECO:0007669"/>
    <property type="project" value="InterPro"/>
</dbReference>
<feature type="region of interest" description="Disordered" evidence="1">
    <location>
        <begin position="536"/>
        <end position="610"/>
    </location>
</feature>
<dbReference type="OrthoDB" id="1607513at2759"/>
<dbReference type="SUPFAM" id="SSF53098">
    <property type="entry name" value="Ribonuclease H-like"/>
    <property type="match status" value="1"/>
</dbReference>
<reference evidence="4 5" key="1">
    <citation type="journal article" date="2018" name="Cell">
        <title>The Chara Genome: Secondary Complexity and Implications for Plant Terrestrialization.</title>
        <authorList>
            <person name="Nishiyama T."/>
            <person name="Sakayama H."/>
            <person name="Vries J.D."/>
            <person name="Buschmann H."/>
            <person name="Saint-Marcoux D."/>
            <person name="Ullrich K.K."/>
            <person name="Haas F.B."/>
            <person name="Vanderstraeten L."/>
            <person name="Becker D."/>
            <person name="Lang D."/>
            <person name="Vosolsobe S."/>
            <person name="Rombauts S."/>
            <person name="Wilhelmsson P.K.I."/>
            <person name="Janitza P."/>
            <person name="Kern R."/>
            <person name="Heyl A."/>
            <person name="Rumpler F."/>
            <person name="Villalobos L.I.A.C."/>
            <person name="Clay J.M."/>
            <person name="Skokan R."/>
            <person name="Toyoda A."/>
            <person name="Suzuki Y."/>
            <person name="Kagoshima H."/>
            <person name="Schijlen E."/>
            <person name="Tajeshwar N."/>
            <person name="Catarino B."/>
            <person name="Hetherington A.J."/>
            <person name="Saltykova A."/>
            <person name="Bonnot C."/>
            <person name="Breuninger H."/>
            <person name="Symeonidi A."/>
            <person name="Radhakrishnan G.V."/>
            <person name="Van Nieuwerburgh F."/>
            <person name="Deforce D."/>
            <person name="Chang C."/>
            <person name="Karol K.G."/>
            <person name="Hedrich R."/>
            <person name="Ulvskov P."/>
            <person name="Glockner G."/>
            <person name="Delwiche C.F."/>
            <person name="Petrasek J."/>
            <person name="Van de Peer Y."/>
            <person name="Friml J."/>
            <person name="Beilby M."/>
            <person name="Dolan L."/>
            <person name="Kohara Y."/>
            <person name="Sugano S."/>
            <person name="Fujiyama A."/>
            <person name="Delaux P.-M."/>
            <person name="Quint M."/>
            <person name="TheiBen G."/>
            <person name="Hagemann M."/>
            <person name="Harholt J."/>
            <person name="Dunand C."/>
            <person name="Zachgo S."/>
            <person name="Langdale J."/>
            <person name="Maumus F."/>
            <person name="Straeten D.V.D."/>
            <person name="Gould S.B."/>
            <person name="Rensing S.A."/>
        </authorList>
    </citation>
    <scope>NUCLEOTIDE SEQUENCE [LARGE SCALE GENOMIC DNA]</scope>
    <source>
        <strain evidence="4 5">S276</strain>
    </source>
</reference>
<sequence length="805" mass="92086">MVHKLVVAGGKVLPSDKKKQYLLKNHRQLHGIAEGTTATETQDVDSGPFVCEDEEPQPPPAAGMAPPKTASRTATVSAADEGLAEGLGSNTMVTSLQQTTIKRCVDDDAQKKLDIAWAEAMFRAGIAFNFLNFDTTQKLHEVSLEVANARPKVKLPSYKHMRTVMLDFIYLRIQKQVHPLTVCWDESGCTFITDGSSDRRERPVMNFLAAGEKGAVLVATVSITARTKTAQTLVNLLLRDISKLDWVKGTVKRGHTIVKFIRNHHSTNSLMMSMDDFLTLLRPTEVRFESVYIMLKRLLIQKAVLLDMVDRRNAARWTGIRWSTAKLKSKADLVYFTLRRDGWWTELKKVVDVMEPLYNLLRRMDRDGTSPTNLVEYDNLIERKLGHVRQVGGPWKGSDHLEVLGDLHEFHKEPTPNGPTRKNKKMWEPYARVDWERLTPSEWWATHGGGVPDLQAIAINVMGMWSTATPTERNWSSMDFVHSKRRNSLKAETLEKLVYIHWNMQLLRAANNSGGNDEGYVDLWSSFFEAISEPDENNGSVLRFPEDESEKTDEEVVRQSSFIKTPKGRIPKKLEDEEDECTDDSRRRERQPTVFPQARGESSSQYHPESDVEFHHMDTDIELLLQSGPVDEDEAETDLARALADRDRDAVPKRIREEEARRATIPTPREIERRKKKVGEKEAETRRPLDVVQERDEEEHQQSGPVLKVADQQVAEHRKEAEEKDQQEDNDDMDHLQEAEKEHEEEDEEMKHEEDKEGMESRGLEEAMEPQEDTVDMNQHDMQHNVDDEDGGEEHQPANKDCVHS</sequence>
<comment type="caution">
    <text evidence="4">The sequence shown here is derived from an EMBL/GenBank/DDBJ whole genome shotgun (WGS) entry which is preliminary data.</text>
</comment>
<keyword evidence="5" id="KW-1185">Reference proteome</keyword>
<feature type="compositionally biased region" description="Basic and acidic residues" evidence="1">
    <location>
        <begin position="714"/>
        <end position="724"/>
    </location>
</feature>
<proteinExistence type="predicted"/>
<feature type="compositionally biased region" description="Basic and acidic residues" evidence="1">
    <location>
        <begin position="643"/>
        <end position="662"/>
    </location>
</feature>
<dbReference type="InterPro" id="IPR008906">
    <property type="entry name" value="HATC_C_dom"/>
</dbReference>
<accession>A0A388LLT2</accession>
<dbReference type="Proteomes" id="UP000265515">
    <property type="component" value="Unassembled WGS sequence"/>
</dbReference>
<dbReference type="InterPro" id="IPR012337">
    <property type="entry name" value="RNaseH-like_sf"/>
</dbReference>
<feature type="domain" description="DUF659" evidence="2">
    <location>
        <begin position="156"/>
        <end position="241"/>
    </location>
</feature>
<dbReference type="Pfam" id="PF04937">
    <property type="entry name" value="DUF659"/>
    <property type="match status" value="1"/>
</dbReference>
<gene>
    <name evidence="4" type="ORF">CBR_g36801</name>
</gene>
<evidence type="ECO:0000259" key="3">
    <source>
        <dbReference type="Pfam" id="PF05699"/>
    </source>
</evidence>
<feature type="compositionally biased region" description="Basic and acidic residues" evidence="1">
    <location>
        <begin position="669"/>
        <end position="701"/>
    </location>
</feature>
<feature type="region of interest" description="Disordered" evidence="1">
    <location>
        <begin position="627"/>
        <end position="805"/>
    </location>
</feature>
<feature type="compositionally biased region" description="Basic and acidic residues" evidence="1">
    <location>
        <begin position="749"/>
        <end position="765"/>
    </location>
</feature>
<evidence type="ECO:0000313" key="5">
    <source>
        <dbReference type="Proteomes" id="UP000265515"/>
    </source>
</evidence>
<feature type="compositionally biased region" description="Acidic residues" evidence="1">
    <location>
        <begin position="766"/>
        <end position="775"/>
    </location>
</feature>
<evidence type="ECO:0008006" key="6">
    <source>
        <dbReference type="Google" id="ProtNLM"/>
    </source>
</evidence>
<name>A0A388LLT2_CHABU</name>
<protein>
    <recommendedName>
        <fullName evidence="6">HAT C-terminal dimerisation domain-containing protein</fullName>
    </recommendedName>
</protein>
<dbReference type="Pfam" id="PF05699">
    <property type="entry name" value="Dimer_Tnp_hAT"/>
    <property type="match status" value="1"/>
</dbReference>
<feature type="region of interest" description="Disordered" evidence="1">
    <location>
        <begin position="33"/>
        <end position="74"/>
    </location>
</feature>
<feature type="compositionally biased region" description="Basic and acidic residues" evidence="1">
    <location>
        <begin position="793"/>
        <end position="805"/>
    </location>
</feature>
<dbReference type="InterPro" id="IPR007021">
    <property type="entry name" value="DUF659"/>
</dbReference>
<organism evidence="4 5">
    <name type="scientific">Chara braunii</name>
    <name type="common">Braun's stonewort</name>
    <dbReference type="NCBI Taxonomy" id="69332"/>
    <lineage>
        <taxon>Eukaryota</taxon>
        <taxon>Viridiplantae</taxon>
        <taxon>Streptophyta</taxon>
        <taxon>Charophyceae</taxon>
        <taxon>Charales</taxon>
        <taxon>Characeae</taxon>
        <taxon>Chara</taxon>
    </lineage>
</organism>
<dbReference type="Gramene" id="GBG83185">
    <property type="protein sequence ID" value="GBG83185"/>
    <property type="gene ID" value="CBR_g36801"/>
</dbReference>
<dbReference type="AlphaFoldDB" id="A0A388LLT2"/>
<dbReference type="PANTHER" id="PTHR32166:SF123">
    <property type="entry name" value="BED-TYPE DOMAIN-CONTAINING PROTEIN"/>
    <property type="match status" value="1"/>
</dbReference>
<evidence type="ECO:0000259" key="2">
    <source>
        <dbReference type="Pfam" id="PF04937"/>
    </source>
</evidence>
<evidence type="ECO:0000256" key="1">
    <source>
        <dbReference type="SAM" id="MobiDB-lite"/>
    </source>
</evidence>
<dbReference type="EMBL" id="BFEA01000431">
    <property type="protein sequence ID" value="GBG83185.1"/>
    <property type="molecule type" value="Genomic_DNA"/>
</dbReference>
<dbReference type="PANTHER" id="PTHR32166">
    <property type="entry name" value="OSJNBA0013A04.12 PROTEIN"/>
    <property type="match status" value="1"/>
</dbReference>